<dbReference type="AlphaFoldDB" id="A0A645CSJ7"/>
<gene>
    <name evidence="1" type="ORF">SDC9_127132</name>
</gene>
<dbReference type="InterPro" id="IPR050203">
    <property type="entry name" value="Trp-tRNA_synthetase"/>
</dbReference>
<dbReference type="PANTHER" id="PTHR43766:SF1">
    <property type="entry name" value="TRYPTOPHAN--TRNA LIGASE, MITOCHONDRIAL"/>
    <property type="match status" value="1"/>
</dbReference>
<dbReference type="PANTHER" id="PTHR43766">
    <property type="entry name" value="TRYPTOPHAN--TRNA LIGASE, MITOCHONDRIAL"/>
    <property type="match status" value="1"/>
</dbReference>
<dbReference type="InterPro" id="IPR014729">
    <property type="entry name" value="Rossmann-like_a/b/a_fold"/>
</dbReference>
<dbReference type="EMBL" id="VSSQ01029810">
    <property type="protein sequence ID" value="MPM80086.1"/>
    <property type="molecule type" value="Genomic_DNA"/>
</dbReference>
<dbReference type="GO" id="GO:0006436">
    <property type="term" value="P:tryptophanyl-tRNA aminoacylation"/>
    <property type="evidence" value="ECO:0007669"/>
    <property type="project" value="TreeGrafter"/>
</dbReference>
<evidence type="ECO:0008006" key="2">
    <source>
        <dbReference type="Google" id="ProtNLM"/>
    </source>
</evidence>
<sequence>MKPDYIENLFTILRVVSTPEVVQHYELLWNTCTIRYGDLKKQLAEDIIKVTTPIRERILEIEKDNAYLRKVTLEGAERARESARKTIDAVRKIVGFKPF</sequence>
<name>A0A645CSJ7_9ZZZZ</name>
<evidence type="ECO:0000313" key="1">
    <source>
        <dbReference type="EMBL" id="MPM80086.1"/>
    </source>
</evidence>
<reference evidence="1" key="1">
    <citation type="submission" date="2019-08" db="EMBL/GenBank/DDBJ databases">
        <authorList>
            <person name="Kucharzyk K."/>
            <person name="Murdoch R.W."/>
            <person name="Higgins S."/>
            <person name="Loffler F."/>
        </authorList>
    </citation>
    <scope>NUCLEOTIDE SEQUENCE</scope>
</reference>
<accession>A0A645CSJ7</accession>
<dbReference type="SUPFAM" id="SSF52374">
    <property type="entry name" value="Nucleotidylyl transferase"/>
    <property type="match status" value="1"/>
</dbReference>
<dbReference type="GO" id="GO:0005829">
    <property type="term" value="C:cytosol"/>
    <property type="evidence" value="ECO:0007669"/>
    <property type="project" value="TreeGrafter"/>
</dbReference>
<dbReference type="Gene3D" id="1.10.240.10">
    <property type="entry name" value="Tyrosyl-Transfer RNA Synthetase"/>
    <property type="match status" value="1"/>
</dbReference>
<protein>
    <recommendedName>
        <fullName evidence="2">Tryptophan--tRNA ligase</fullName>
    </recommendedName>
</protein>
<dbReference type="Gene3D" id="3.40.50.620">
    <property type="entry name" value="HUPs"/>
    <property type="match status" value="1"/>
</dbReference>
<comment type="caution">
    <text evidence="1">The sequence shown here is derived from an EMBL/GenBank/DDBJ whole genome shotgun (WGS) entry which is preliminary data.</text>
</comment>
<dbReference type="GO" id="GO:0004830">
    <property type="term" value="F:tryptophan-tRNA ligase activity"/>
    <property type="evidence" value="ECO:0007669"/>
    <property type="project" value="TreeGrafter"/>
</dbReference>
<organism evidence="1">
    <name type="scientific">bioreactor metagenome</name>
    <dbReference type="NCBI Taxonomy" id="1076179"/>
    <lineage>
        <taxon>unclassified sequences</taxon>
        <taxon>metagenomes</taxon>
        <taxon>ecological metagenomes</taxon>
    </lineage>
</organism>
<proteinExistence type="predicted"/>